<name>A0A0P6VFZ8_9HYPH</name>
<accession>A0A0P6VFZ8</accession>
<dbReference type="Proteomes" id="UP000048984">
    <property type="component" value="Unassembled WGS sequence"/>
</dbReference>
<comment type="caution">
    <text evidence="2">The sequence shown here is derived from an EMBL/GenBank/DDBJ whole genome shotgun (WGS) entry which is preliminary data.</text>
</comment>
<evidence type="ECO:0000313" key="3">
    <source>
        <dbReference type="Proteomes" id="UP000048984"/>
    </source>
</evidence>
<reference evidence="2 3" key="2">
    <citation type="submission" date="2015-10" db="EMBL/GenBank/DDBJ databases">
        <title>Draft Genome Sequence of Prosthecomicrobium hirschii ATCC 27832.</title>
        <authorList>
            <person name="Daniel J."/>
            <person name="Givan S.A."/>
            <person name="Brun Y.V."/>
            <person name="Brown P.J."/>
        </authorList>
    </citation>
    <scope>NUCLEOTIDE SEQUENCE [LARGE SCALE GENOMIC DNA]</scope>
    <source>
        <strain evidence="2 3">16</strain>
    </source>
</reference>
<keyword evidence="1" id="KW-1133">Transmembrane helix</keyword>
<feature type="transmembrane region" description="Helical" evidence="1">
    <location>
        <begin position="301"/>
        <end position="319"/>
    </location>
</feature>
<evidence type="ECO:0000256" key="1">
    <source>
        <dbReference type="SAM" id="Phobius"/>
    </source>
</evidence>
<dbReference type="AlphaFoldDB" id="A0A0P6VFZ8"/>
<feature type="transmembrane region" description="Helical" evidence="1">
    <location>
        <begin position="89"/>
        <end position="107"/>
    </location>
</feature>
<feature type="transmembrane region" description="Helical" evidence="1">
    <location>
        <begin position="362"/>
        <end position="383"/>
    </location>
</feature>
<feature type="transmembrane region" description="Helical" evidence="1">
    <location>
        <begin position="62"/>
        <end position="82"/>
    </location>
</feature>
<dbReference type="Pfam" id="PF05940">
    <property type="entry name" value="NnrS"/>
    <property type="match status" value="1"/>
</dbReference>
<dbReference type="STRING" id="665126.ABB55_00780"/>
<organism evidence="2 3">
    <name type="scientific">Prosthecodimorpha hirschii</name>
    <dbReference type="NCBI Taxonomy" id="665126"/>
    <lineage>
        <taxon>Bacteria</taxon>
        <taxon>Pseudomonadati</taxon>
        <taxon>Pseudomonadota</taxon>
        <taxon>Alphaproteobacteria</taxon>
        <taxon>Hyphomicrobiales</taxon>
        <taxon>Ancalomicrobiaceae</taxon>
        <taxon>Prosthecodimorpha</taxon>
    </lineage>
</organism>
<keyword evidence="3" id="KW-1185">Reference proteome</keyword>
<feature type="transmembrane region" description="Helical" evidence="1">
    <location>
        <begin position="20"/>
        <end position="42"/>
    </location>
</feature>
<feature type="transmembrane region" description="Helical" evidence="1">
    <location>
        <begin position="113"/>
        <end position="134"/>
    </location>
</feature>
<evidence type="ECO:0000313" key="2">
    <source>
        <dbReference type="EMBL" id="KPL50938.1"/>
    </source>
</evidence>
<sequence length="393" mass="40799">MSTAARSRAYAGPAILSWGFRPFFFSAGFWAVLAMAIWLPLFDGSISLPTAFAPVDWHVHEMLFGFVPAVMAGFLLTAIPNWTGRLPVVGRPLGAMVALWAAGRLAVLFSGWLGWAVAATVDVAFLLALAGVALREIRQAGSGRNLPVVGIVLLMAGANLAFHLEARTGSASVSARAGLALVVLLIALIGGRIIPSFTGNWLTRQGAAVRPAPFGRFDKAVMALAAVALAFWTVGPDRPVAGVALTAAGAGHLIRLARWQGHRVLSDRLVLVLHAGYGFLVAGLILAGLHGLAPAVVPQAAGIHALGVGAIGTMTLAVMTRATLGHTGRPLVASAATQFLYAGIAVATIGRVAMACLDGDRTALLLAAFAWLAAFGTFVWAYGRALVRPRLDG</sequence>
<protein>
    <submittedName>
        <fullName evidence="2">Short-chain dehydrogenase</fullName>
    </submittedName>
</protein>
<keyword evidence="1" id="KW-0472">Membrane</keyword>
<feature type="transmembrane region" description="Helical" evidence="1">
    <location>
        <begin position="269"/>
        <end position="289"/>
    </location>
</feature>
<feature type="transmembrane region" description="Helical" evidence="1">
    <location>
        <begin position="331"/>
        <end position="350"/>
    </location>
</feature>
<dbReference type="InterPro" id="IPR010266">
    <property type="entry name" value="NnrS"/>
</dbReference>
<dbReference type="RefSeq" id="WP_054357101.1">
    <property type="nucleotide sequence ID" value="NZ_LJYW01000001.1"/>
</dbReference>
<reference evidence="2 3" key="1">
    <citation type="submission" date="2015-09" db="EMBL/GenBank/DDBJ databases">
        <authorList>
            <person name="Jackson K.R."/>
            <person name="Lunt B.L."/>
            <person name="Fisher J.N.B."/>
            <person name="Gardner A.V."/>
            <person name="Bailey M.E."/>
            <person name="Deus L.M."/>
            <person name="Earl A.S."/>
            <person name="Gibby P.D."/>
            <person name="Hartmann K.A."/>
            <person name="Liu J.E."/>
            <person name="Manci A.M."/>
            <person name="Nielsen D.A."/>
            <person name="Solomon M.B."/>
            <person name="Breakwell D.P."/>
            <person name="Burnett S.H."/>
            <person name="Grose J.H."/>
        </authorList>
    </citation>
    <scope>NUCLEOTIDE SEQUENCE [LARGE SCALE GENOMIC DNA]</scope>
    <source>
        <strain evidence="2 3">16</strain>
    </source>
</reference>
<feature type="transmembrane region" description="Helical" evidence="1">
    <location>
        <begin position="240"/>
        <end position="257"/>
    </location>
</feature>
<feature type="transmembrane region" description="Helical" evidence="1">
    <location>
        <begin position="146"/>
        <end position="164"/>
    </location>
</feature>
<gene>
    <name evidence="2" type="ORF">ABB55_00780</name>
</gene>
<proteinExistence type="predicted"/>
<feature type="transmembrane region" description="Helical" evidence="1">
    <location>
        <begin position="176"/>
        <end position="195"/>
    </location>
</feature>
<dbReference type="EMBL" id="LJYW01000001">
    <property type="protein sequence ID" value="KPL50938.1"/>
    <property type="molecule type" value="Genomic_DNA"/>
</dbReference>
<feature type="transmembrane region" description="Helical" evidence="1">
    <location>
        <begin position="216"/>
        <end position="234"/>
    </location>
</feature>
<keyword evidence="1" id="KW-0812">Transmembrane</keyword>